<gene>
    <name evidence="3" type="ORF">F5891DRAFT_1030897</name>
</gene>
<keyword evidence="1" id="KW-0863">Zinc-finger</keyword>
<proteinExistence type="predicted"/>
<accession>A0AAD4E7A1</accession>
<dbReference type="PROSITE" id="PS50157">
    <property type="entry name" value="ZINC_FINGER_C2H2_2"/>
    <property type="match status" value="1"/>
</dbReference>
<dbReference type="Proteomes" id="UP001195769">
    <property type="component" value="Unassembled WGS sequence"/>
</dbReference>
<dbReference type="InterPro" id="IPR013087">
    <property type="entry name" value="Znf_C2H2_type"/>
</dbReference>
<keyword evidence="1" id="KW-0862">Zinc</keyword>
<dbReference type="EMBL" id="JABBWK010000024">
    <property type="protein sequence ID" value="KAG1900951.1"/>
    <property type="molecule type" value="Genomic_DNA"/>
</dbReference>
<evidence type="ECO:0000259" key="2">
    <source>
        <dbReference type="PROSITE" id="PS50157"/>
    </source>
</evidence>
<evidence type="ECO:0000313" key="4">
    <source>
        <dbReference type="Proteomes" id="UP001195769"/>
    </source>
</evidence>
<evidence type="ECO:0000256" key="1">
    <source>
        <dbReference type="PROSITE-ProRule" id="PRU00042"/>
    </source>
</evidence>
<dbReference type="Gene3D" id="3.30.160.60">
    <property type="entry name" value="Classic Zinc Finger"/>
    <property type="match status" value="1"/>
</dbReference>
<comment type="caution">
    <text evidence="3">The sequence shown here is derived from an EMBL/GenBank/DDBJ whole genome shotgun (WGS) entry which is preliminary data.</text>
</comment>
<dbReference type="AlphaFoldDB" id="A0AAD4E7A1"/>
<protein>
    <recommendedName>
        <fullName evidence="2">C2H2-type domain-containing protein</fullName>
    </recommendedName>
</protein>
<keyword evidence="1" id="KW-0479">Metal-binding</keyword>
<reference evidence="3" key="1">
    <citation type="journal article" date="2020" name="New Phytol.">
        <title>Comparative genomics reveals dynamic genome evolution in host specialist ectomycorrhizal fungi.</title>
        <authorList>
            <person name="Lofgren L.A."/>
            <person name="Nguyen N.H."/>
            <person name="Vilgalys R."/>
            <person name="Ruytinx J."/>
            <person name="Liao H.L."/>
            <person name="Branco S."/>
            <person name="Kuo A."/>
            <person name="LaButti K."/>
            <person name="Lipzen A."/>
            <person name="Andreopoulos W."/>
            <person name="Pangilinan J."/>
            <person name="Riley R."/>
            <person name="Hundley H."/>
            <person name="Na H."/>
            <person name="Barry K."/>
            <person name="Grigoriev I.V."/>
            <person name="Stajich J.E."/>
            <person name="Kennedy P.G."/>
        </authorList>
    </citation>
    <scope>NUCLEOTIDE SEQUENCE</scope>
    <source>
        <strain evidence="3">FC203</strain>
    </source>
</reference>
<dbReference type="GeneID" id="64655886"/>
<evidence type="ECO:0000313" key="3">
    <source>
        <dbReference type="EMBL" id="KAG1900951.1"/>
    </source>
</evidence>
<dbReference type="GO" id="GO:0008270">
    <property type="term" value="F:zinc ion binding"/>
    <property type="evidence" value="ECO:0007669"/>
    <property type="project" value="UniProtKB-KW"/>
</dbReference>
<sequence length="203" mass="22925">MTLHPKRGVPMLSRSCLLHHLLTGWVNGHANDCHIEPSFNDIQPRAQNFGNDYPSSFGIGVDLHSPTPSWPAERKSDCTLLMDDTNDTSSFCGWDGGFCFSPLTVDKSEVAKHLQLYHGMKPGGDKEKIPCRWEGCGKEMKKESISRHIIAVHLDNKTECDSCGKKFARLDSKLRHLKNSNREGCRESESYDTRAKRRRLSLP</sequence>
<feature type="domain" description="C2H2-type" evidence="2">
    <location>
        <begin position="158"/>
        <end position="187"/>
    </location>
</feature>
<name>A0AAD4E7A1_9AGAM</name>
<dbReference type="RefSeq" id="XP_041226527.1">
    <property type="nucleotide sequence ID" value="XM_041361588.1"/>
</dbReference>
<keyword evidence="4" id="KW-1185">Reference proteome</keyword>
<organism evidence="3 4">
    <name type="scientific">Suillus fuscotomentosus</name>
    <dbReference type="NCBI Taxonomy" id="1912939"/>
    <lineage>
        <taxon>Eukaryota</taxon>
        <taxon>Fungi</taxon>
        <taxon>Dikarya</taxon>
        <taxon>Basidiomycota</taxon>
        <taxon>Agaricomycotina</taxon>
        <taxon>Agaricomycetes</taxon>
        <taxon>Agaricomycetidae</taxon>
        <taxon>Boletales</taxon>
        <taxon>Suillineae</taxon>
        <taxon>Suillaceae</taxon>
        <taxon>Suillus</taxon>
    </lineage>
</organism>